<evidence type="ECO:0000256" key="1">
    <source>
        <dbReference type="SAM" id="MobiDB-lite"/>
    </source>
</evidence>
<gene>
    <name evidence="2" type="ORF">HQ945_04065</name>
</gene>
<name>A0A849VKV7_9HYPH</name>
<reference evidence="2 3" key="1">
    <citation type="submission" date="2020-05" db="EMBL/GenBank/DDBJ databases">
        <authorList>
            <person name="Kim M.K."/>
        </authorList>
    </citation>
    <scope>NUCLEOTIDE SEQUENCE [LARGE SCALE GENOMIC DNA]</scope>
    <source>
        <strain evidence="2 3">BT25</strain>
    </source>
</reference>
<proteinExistence type="predicted"/>
<accession>A0A849VKV7</accession>
<organism evidence="2 3">
    <name type="scientific">Phyllobacterium pellucidum</name>
    <dbReference type="NCBI Taxonomy" id="2740464"/>
    <lineage>
        <taxon>Bacteria</taxon>
        <taxon>Pseudomonadati</taxon>
        <taxon>Pseudomonadota</taxon>
        <taxon>Alphaproteobacteria</taxon>
        <taxon>Hyphomicrobiales</taxon>
        <taxon>Phyllobacteriaceae</taxon>
        <taxon>Phyllobacterium</taxon>
    </lineage>
</organism>
<keyword evidence="3" id="KW-1185">Reference proteome</keyword>
<dbReference type="Proteomes" id="UP000550508">
    <property type="component" value="Unassembled WGS sequence"/>
</dbReference>
<dbReference type="AlphaFoldDB" id="A0A849VKV7"/>
<evidence type="ECO:0000313" key="3">
    <source>
        <dbReference type="Proteomes" id="UP000550508"/>
    </source>
</evidence>
<feature type="region of interest" description="Disordered" evidence="1">
    <location>
        <begin position="1"/>
        <end position="21"/>
    </location>
</feature>
<comment type="caution">
    <text evidence="2">The sequence shown here is derived from an EMBL/GenBank/DDBJ whole genome shotgun (WGS) entry which is preliminary data.</text>
</comment>
<evidence type="ECO:0000313" key="2">
    <source>
        <dbReference type="EMBL" id="NTS30421.1"/>
    </source>
</evidence>
<feature type="region of interest" description="Disordered" evidence="1">
    <location>
        <begin position="59"/>
        <end position="84"/>
    </location>
</feature>
<protein>
    <submittedName>
        <fullName evidence="2">Uncharacterized protein</fullName>
    </submittedName>
</protein>
<dbReference type="EMBL" id="JABUMX010000001">
    <property type="protein sequence ID" value="NTS30421.1"/>
    <property type="molecule type" value="Genomic_DNA"/>
</dbReference>
<sequence>MKHSPKQIPAVGVKPKPVLSPSEQKNLATTLAATAIINDETAKWENKTARLKALRLAKEAAEQTEVSTRAPATKSKTVRKAKAR</sequence>
<dbReference type="RefSeq" id="WP_174207676.1">
    <property type="nucleotide sequence ID" value="NZ_JABUMX010000001.1"/>
</dbReference>